<dbReference type="Proteomes" id="UP001595998">
    <property type="component" value="Unassembled WGS sequence"/>
</dbReference>
<accession>A0ABV8XNB3</accession>
<dbReference type="RefSeq" id="WP_380037413.1">
    <property type="nucleotide sequence ID" value="NZ_JBHSEH010000005.1"/>
</dbReference>
<proteinExistence type="predicted"/>
<gene>
    <name evidence="1" type="ORF">ACFOZ9_05860</name>
</gene>
<sequence length="93" mass="10029">MSEAGSTAGLPDLTLYSRVGCHLCEQAEAHLRSLAFRFSVVDVDAEPALRARYGNDVPVLAQGDRVLGKGVFSRARLSQIKLLLMREAQAASV</sequence>
<comment type="caution">
    <text evidence="1">The sequence shown here is derived from an EMBL/GenBank/DDBJ whole genome shotgun (WGS) entry which is preliminary data.</text>
</comment>
<protein>
    <submittedName>
        <fullName evidence="1">Glutaredoxin family protein</fullName>
    </submittedName>
</protein>
<organism evidence="1 2">
    <name type="scientific">Deinococcus navajonensis</name>
    <dbReference type="NCBI Taxonomy" id="309884"/>
    <lineage>
        <taxon>Bacteria</taxon>
        <taxon>Thermotogati</taxon>
        <taxon>Deinococcota</taxon>
        <taxon>Deinococci</taxon>
        <taxon>Deinococcales</taxon>
        <taxon>Deinococcaceae</taxon>
        <taxon>Deinococcus</taxon>
    </lineage>
</organism>
<dbReference type="Gene3D" id="3.40.30.10">
    <property type="entry name" value="Glutaredoxin"/>
    <property type="match status" value="1"/>
</dbReference>
<evidence type="ECO:0000313" key="1">
    <source>
        <dbReference type="EMBL" id="MFC4425730.1"/>
    </source>
</evidence>
<keyword evidence="2" id="KW-1185">Reference proteome</keyword>
<reference evidence="2" key="1">
    <citation type="journal article" date="2019" name="Int. J. Syst. Evol. Microbiol.">
        <title>The Global Catalogue of Microorganisms (GCM) 10K type strain sequencing project: providing services to taxonomists for standard genome sequencing and annotation.</title>
        <authorList>
            <consortium name="The Broad Institute Genomics Platform"/>
            <consortium name="The Broad Institute Genome Sequencing Center for Infectious Disease"/>
            <person name="Wu L."/>
            <person name="Ma J."/>
        </authorList>
    </citation>
    <scope>NUCLEOTIDE SEQUENCE [LARGE SCALE GENOMIC DNA]</scope>
    <source>
        <strain evidence="2">CCUG 56029</strain>
    </source>
</reference>
<name>A0ABV8XNB3_9DEIO</name>
<dbReference type="SUPFAM" id="SSF52833">
    <property type="entry name" value="Thioredoxin-like"/>
    <property type="match status" value="1"/>
</dbReference>
<dbReference type="InterPro" id="IPR008554">
    <property type="entry name" value="Glutaredoxin-like"/>
</dbReference>
<dbReference type="InterPro" id="IPR036249">
    <property type="entry name" value="Thioredoxin-like_sf"/>
</dbReference>
<dbReference type="Pfam" id="PF05768">
    <property type="entry name" value="Glrx-like"/>
    <property type="match status" value="1"/>
</dbReference>
<dbReference type="EMBL" id="JBHSEH010000005">
    <property type="protein sequence ID" value="MFC4425730.1"/>
    <property type="molecule type" value="Genomic_DNA"/>
</dbReference>
<dbReference type="CDD" id="cd02976">
    <property type="entry name" value="NrdH"/>
    <property type="match status" value="1"/>
</dbReference>
<evidence type="ECO:0000313" key="2">
    <source>
        <dbReference type="Proteomes" id="UP001595998"/>
    </source>
</evidence>